<dbReference type="Proteomes" id="UP001528673">
    <property type="component" value="Unassembled WGS sequence"/>
</dbReference>
<protein>
    <submittedName>
        <fullName evidence="3">ATP-grasp domain-containing protein</fullName>
    </submittedName>
</protein>
<keyword evidence="1" id="KW-0067">ATP-binding</keyword>
<evidence type="ECO:0000313" key="4">
    <source>
        <dbReference type="Proteomes" id="UP001528673"/>
    </source>
</evidence>
<reference evidence="3 4" key="1">
    <citation type="submission" date="2023-02" db="EMBL/GenBank/DDBJ databases">
        <title>Bacterial whole genomic sequence of Curvibacter sp. HBC61.</title>
        <authorList>
            <person name="Le V."/>
            <person name="Ko S.-R."/>
            <person name="Ahn C.-Y."/>
            <person name="Oh H.-M."/>
        </authorList>
    </citation>
    <scope>NUCLEOTIDE SEQUENCE [LARGE SCALE GENOMIC DNA]</scope>
    <source>
        <strain evidence="3 4">HBC61</strain>
    </source>
</reference>
<dbReference type="EMBL" id="JAQSIP010000015">
    <property type="protein sequence ID" value="MDD0841065.1"/>
    <property type="molecule type" value="Genomic_DNA"/>
</dbReference>
<keyword evidence="4" id="KW-1185">Reference proteome</keyword>
<feature type="domain" description="ATP-grasp" evidence="2">
    <location>
        <begin position="122"/>
        <end position="333"/>
    </location>
</feature>
<sequence>MSLRKPAVLLVTSKWWPSSARMALALLQHGCRVDVLSPPGHPVLRVPGLGRCWRYSPLDSLGSLRSVLGQGRDHELIVPCDDGVVAQLLTLCAQVPALRGLIEKSIAPLASHELLLSRHRLLNLARELGLRVPETRALRGPLDVQAWFDEGHEHAVLKRDLSCGGSGVRMLHSQGEGPAAWRSLSRQGQTGPLLRQWLVERDPLAWWSRRQPGAQAISLQQYIEGQPANTMMLCWRGELQALVSVAVVETRGATGHATVVRRVHHEAMAEAARRLCQRLRLSGFHGLDFILQAGTGEPWLIEFNPRCTQLGHMAWPGQPSLAAVLAAQLRGVAVPSPRQVLPEDLVSLFPQRPLGAALGHHDVPSDQPALVQALSDVSWPQRQWTYRCYNALRPARPSELVMHEALSPAAPAPLSP</sequence>
<keyword evidence="1" id="KW-0547">Nucleotide-binding</keyword>
<dbReference type="PROSITE" id="PS50975">
    <property type="entry name" value="ATP_GRASP"/>
    <property type="match status" value="1"/>
</dbReference>
<gene>
    <name evidence="3" type="ORF">PSQ40_20980</name>
</gene>
<dbReference type="Gene3D" id="3.30.470.20">
    <property type="entry name" value="ATP-grasp fold, B domain"/>
    <property type="match status" value="1"/>
</dbReference>
<proteinExistence type="predicted"/>
<dbReference type="SUPFAM" id="SSF56059">
    <property type="entry name" value="Glutathione synthetase ATP-binding domain-like"/>
    <property type="match status" value="1"/>
</dbReference>
<dbReference type="RefSeq" id="WP_273953850.1">
    <property type="nucleotide sequence ID" value="NZ_JAQSIP010000015.1"/>
</dbReference>
<evidence type="ECO:0000256" key="1">
    <source>
        <dbReference type="PROSITE-ProRule" id="PRU00409"/>
    </source>
</evidence>
<dbReference type="InterPro" id="IPR003806">
    <property type="entry name" value="ATP-grasp_PylC-type"/>
</dbReference>
<evidence type="ECO:0000313" key="3">
    <source>
        <dbReference type="EMBL" id="MDD0841065.1"/>
    </source>
</evidence>
<accession>A0ABT5N439</accession>
<comment type="caution">
    <text evidence="3">The sequence shown here is derived from an EMBL/GenBank/DDBJ whole genome shotgun (WGS) entry which is preliminary data.</text>
</comment>
<name>A0ABT5N439_9BURK</name>
<organism evidence="3 4">
    <name type="scientific">Curvibacter cyanobacteriorum</name>
    <dbReference type="NCBI Taxonomy" id="3026422"/>
    <lineage>
        <taxon>Bacteria</taxon>
        <taxon>Pseudomonadati</taxon>
        <taxon>Pseudomonadota</taxon>
        <taxon>Betaproteobacteria</taxon>
        <taxon>Burkholderiales</taxon>
        <taxon>Comamonadaceae</taxon>
        <taxon>Curvibacter</taxon>
    </lineage>
</organism>
<dbReference type="Pfam" id="PF02655">
    <property type="entry name" value="ATP-grasp_3"/>
    <property type="match status" value="1"/>
</dbReference>
<dbReference type="InterPro" id="IPR011761">
    <property type="entry name" value="ATP-grasp"/>
</dbReference>
<evidence type="ECO:0000259" key="2">
    <source>
        <dbReference type="PROSITE" id="PS50975"/>
    </source>
</evidence>